<dbReference type="Proteomes" id="UP000621856">
    <property type="component" value="Unassembled WGS sequence"/>
</dbReference>
<evidence type="ECO:0000313" key="3">
    <source>
        <dbReference type="EMBL" id="NHK28699.1"/>
    </source>
</evidence>
<dbReference type="EMBL" id="VCJR02000002">
    <property type="protein sequence ID" value="NHK28699.1"/>
    <property type="molecule type" value="Genomic_DNA"/>
</dbReference>
<dbReference type="EMBL" id="BMGZ01000002">
    <property type="protein sequence ID" value="GGH99252.1"/>
    <property type="molecule type" value="Genomic_DNA"/>
</dbReference>
<organism evidence="2 4">
    <name type="scientific">Aquisalinus luteolus</name>
    <dbReference type="NCBI Taxonomy" id="1566827"/>
    <lineage>
        <taxon>Bacteria</taxon>
        <taxon>Pseudomonadati</taxon>
        <taxon>Pseudomonadota</taxon>
        <taxon>Alphaproteobacteria</taxon>
        <taxon>Parvularculales</taxon>
        <taxon>Parvularculaceae</taxon>
        <taxon>Aquisalinus</taxon>
    </lineage>
</organism>
<evidence type="ECO:0000313" key="4">
    <source>
        <dbReference type="Proteomes" id="UP000621856"/>
    </source>
</evidence>
<protein>
    <submittedName>
        <fullName evidence="2">Uncharacterized protein</fullName>
    </submittedName>
</protein>
<sequence length="79" mass="8525">MGRKKFILAALAIIVVAAWLAMGAAIIIKPEKAVFITIVTATAVLTEVAIWITAGVLGVAVFQARRRIWQFVTSPFARS</sequence>
<keyword evidence="1" id="KW-1133">Transmembrane helix</keyword>
<reference evidence="3 5" key="2">
    <citation type="submission" date="2020-02" db="EMBL/GenBank/DDBJ databases">
        <title>Genome sequence of Parvularcula flava strain NH6-79.</title>
        <authorList>
            <person name="Abdul Karim M.H."/>
            <person name="Lam M.Q."/>
            <person name="Chen S.J."/>
            <person name="Yahya A."/>
            <person name="Shahir S."/>
            <person name="Shamsir M.S."/>
            <person name="Chong C.S."/>
        </authorList>
    </citation>
    <scope>NUCLEOTIDE SEQUENCE [LARGE SCALE GENOMIC DNA]</scope>
    <source>
        <strain evidence="3 5">NH6-79</strain>
    </source>
</reference>
<keyword evidence="1" id="KW-0812">Transmembrane</keyword>
<accession>A0A8J3A308</accession>
<evidence type="ECO:0000313" key="2">
    <source>
        <dbReference type="EMBL" id="GGH99252.1"/>
    </source>
</evidence>
<feature type="transmembrane region" description="Helical" evidence="1">
    <location>
        <begin position="33"/>
        <end position="62"/>
    </location>
</feature>
<keyword evidence="5" id="KW-1185">Reference proteome</keyword>
<comment type="caution">
    <text evidence="2">The sequence shown here is derived from an EMBL/GenBank/DDBJ whole genome shotgun (WGS) entry which is preliminary data.</text>
</comment>
<dbReference type="Proteomes" id="UP000818603">
    <property type="component" value="Unassembled WGS sequence"/>
</dbReference>
<keyword evidence="1" id="KW-0472">Membrane</keyword>
<evidence type="ECO:0000256" key="1">
    <source>
        <dbReference type="SAM" id="Phobius"/>
    </source>
</evidence>
<reference evidence="2" key="1">
    <citation type="journal article" date="2014" name="Int. J. Syst. Evol. Microbiol.">
        <title>Complete genome sequence of Corynebacterium casei LMG S-19264T (=DSM 44701T), isolated from a smear-ripened cheese.</title>
        <authorList>
            <consortium name="US DOE Joint Genome Institute (JGI-PGF)"/>
            <person name="Walter F."/>
            <person name="Albersmeier A."/>
            <person name="Kalinowski J."/>
            <person name="Ruckert C."/>
        </authorList>
    </citation>
    <scope>NUCLEOTIDE SEQUENCE</scope>
    <source>
        <strain evidence="2">CGMCC 1.14984</strain>
    </source>
</reference>
<gene>
    <name evidence="3" type="ORF">FF098_012335</name>
    <name evidence="2" type="ORF">GCM10011355_24770</name>
</gene>
<evidence type="ECO:0000313" key="5">
    <source>
        <dbReference type="Proteomes" id="UP000818603"/>
    </source>
</evidence>
<name>A0A8J3A308_9PROT</name>
<proteinExistence type="predicted"/>
<reference evidence="2" key="3">
    <citation type="submission" date="2020-09" db="EMBL/GenBank/DDBJ databases">
        <authorList>
            <person name="Sun Q."/>
            <person name="Zhou Y."/>
        </authorList>
    </citation>
    <scope>NUCLEOTIDE SEQUENCE</scope>
    <source>
        <strain evidence="2">CGMCC 1.14984</strain>
    </source>
</reference>
<dbReference type="RefSeq" id="WP_155140923.1">
    <property type="nucleotide sequence ID" value="NZ_BMGZ01000002.1"/>
</dbReference>
<dbReference type="AlphaFoldDB" id="A0A8J3A308"/>